<sequence>MRLFTTVPRLLLIQRTTLGTSKKWYTSEKYWFVLNYIYVCIRSGACITCFRWRCVSTMWRWWCAVSNFYSKQTTEQYYFGIYFLNYSDRNNQNSSN</sequence>
<name>A0A1I7WK16_HETBA</name>
<proteinExistence type="predicted"/>
<reference evidence="2" key="1">
    <citation type="submission" date="2016-11" db="UniProtKB">
        <authorList>
            <consortium name="WormBaseParasite"/>
        </authorList>
    </citation>
    <scope>IDENTIFICATION</scope>
</reference>
<dbReference type="Proteomes" id="UP000095283">
    <property type="component" value="Unplaced"/>
</dbReference>
<evidence type="ECO:0000313" key="2">
    <source>
        <dbReference type="WBParaSite" id="Hba_05372"/>
    </source>
</evidence>
<dbReference type="WBParaSite" id="Hba_05372">
    <property type="protein sequence ID" value="Hba_05372"/>
    <property type="gene ID" value="Hba_05372"/>
</dbReference>
<organism evidence="1 2">
    <name type="scientific">Heterorhabditis bacteriophora</name>
    <name type="common">Entomopathogenic nematode worm</name>
    <dbReference type="NCBI Taxonomy" id="37862"/>
    <lineage>
        <taxon>Eukaryota</taxon>
        <taxon>Metazoa</taxon>
        <taxon>Ecdysozoa</taxon>
        <taxon>Nematoda</taxon>
        <taxon>Chromadorea</taxon>
        <taxon>Rhabditida</taxon>
        <taxon>Rhabditina</taxon>
        <taxon>Rhabditomorpha</taxon>
        <taxon>Strongyloidea</taxon>
        <taxon>Heterorhabditidae</taxon>
        <taxon>Heterorhabditis</taxon>
    </lineage>
</organism>
<dbReference type="AlphaFoldDB" id="A0A1I7WK16"/>
<protein>
    <submittedName>
        <fullName evidence="2">Secreted protein</fullName>
    </submittedName>
</protein>
<accession>A0A1I7WK16</accession>
<evidence type="ECO:0000313" key="1">
    <source>
        <dbReference type="Proteomes" id="UP000095283"/>
    </source>
</evidence>
<keyword evidence="1" id="KW-1185">Reference proteome</keyword>